<gene>
    <name evidence="1" type="ORF">B0T14DRAFT_97668</name>
</gene>
<comment type="caution">
    <text evidence="1">The sequence shown here is derived from an EMBL/GenBank/DDBJ whole genome shotgun (WGS) entry which is preliminary data.</text>
</comment>
<reference evidence="1" key="1">
    <citation type="submission" date="2023-06" db="EMBL/GenBank/DDBJ databases">
        <title>Genome-scale phylogeny and comparative genomics of the fungal order Sordariales.</title>
        <authorList>
            <consortium name="Lawrence Berkeley National Laboratory"/>
            <person name="Hensen N."/>
            <person name="Bonometti L."/>
            <person name="Westerberg I."/>
            <person name="Brannstrom I.O."/>
            <person name="Guillou S."/>
            <person name="Cros-Aarteil S."/>
            <person name="Calhoun S."/>
            <person name="Haridas S."/>
            <person name="Kuo A."/>
            <person name="Mondo S."/>
            <person name="Pangilinan J."/>
            <person name="Riley R."/>
            <person name="Labutti K."/>
            <person name="Andreopoulos B."/>
            <person name="Lipzen A."/>
            <person name="Chen C."/>
            <person name="Yanf M."/>
            <person name="Daum C."/>
            <person name="Ng V."/>
            <person name="Clum A."/>
            <person name="Steindorff A."/>
            <person name="Ohm R."/>
            <person name="Martin F."/>
            <person name="Silar P."/>
            <person name="Natvig D."/>
            <person name="Lalanne C."/>
            <person name="Gautier V."/>
            <person name="Ament-Velasquez S.L."/>
            <person name="Kruys A."/>
            <person name="Hutchinson M.I."/>
            <person name="Powell A.J."/>
            <person name="Barry K."/>
            <person name="Miller A.N."/>
            <person name="Grigoriev I.V."/>
            <person name="Debuchy R."/>
            <person name="Gladieux P."/>
            <person name="Thoren M.H."/>
            <person name="Johannesson H."/>
        </authorList>
    </citation>
    <scope>NUCLEOTIDE SEQUENCE</scope>
    <source>
        <strain evidence="1">CBS 606.72</strain>
    </source>
</reference>
<name>A0AA39X317_9PEZI</name>
<evidence type="ECO:0000313" key="1">
    <source>
        <dbReference type="EMBL" id="KAK0626246.1"/>
    </source>
</evidence>
<dbReference type="EMBL" id="JAULSU010000002">
    <property type="protein sequence ID" value="KAK0626246.1"/>
    <property type="molecule type" value="Genomic_DNA"/>
</dbReference>
<accession>A0AA39X317</accession>
<organism evidence="1 2">
    <name type="scientific">Immersiella caudata</name>
    <dbReference type="NCBI Taxonomy" id="314043"/>
    <lineage>
        <taxon>Eukaryota</taxon>
        <taxon>Fungi</taxon>
        <taxon>Dikarya</taxon>
        <taxon>Ascomycota</taxon>
        <taxon>Pezizomycotina</taxon>
        <taxon>Sordariomycetes</taxon>
        <taxon>Sordariomycetidae</taxon>
        <taxon>Sordariales</taxon>
        <taxon>Lasiosphaeriaceae</taxon>
        <taxon>Immersiella</taxon>
    </lineage>
</organism>
<proteinExistence type="predicted"/>
<keyword evidence="2" id="KW-1185">Reference proteome</keyword>
<evidence type="ECO:0000313" key="2">
    <source>
        <dbReference type="Proteomes" id="UP001175000"/>
    </source>
</evidence>
<dbReference type="Proteomes" id="UP001175000">
    <property type="component" value="Unassembled WGS sequence"/>
</dbReference>
<dbReference type="AlphaFoldDB" id="A0AA39X317"/>
<protein>
    <submittedName>
        <fullName evidence="1">Uncharacterized protein</fullName>
    </submittedName>
</protein>
<sequence>MAFEAVACAVSHDFEMCTRLSTPPCSFDTDEWVVVRLNCSCRGSRLQLKGPNCRPCWCSATRLMARRTSTAFKQRSNNVLLRNSSSRTPFFCHRITVCIHRYPAPQIRNQEFKGGKEIFKHPGGCRRGISVCAGLSWRFMPTGLRQGREAVLKHFRSIFGPLVPGSVVIESRGEGGVGVSPGDPLHRNSLGTVHDLLHLGQRRSDENSPISGWSIVCAGNKPSGRDAFFAAVEHRL</sequence>